<evidence type="ECO:0000313" key="1">
    <source>
        <dbReference type="EMBL" id="KAJ4245246.1"/>
    </source>
</evidence>
<reference evidence="1" key="1">
    <citation type="submission" date="2022-09" db="EMBL/GenBank/DDBJ databases">
        <title>Fusarium specimens isolated from Avocado Roots.</title>
        <authorList>
            <person name="Stajich J."/>
            <person name="Roper C."/>
            <person name="Heimlech-Rivalta G."/>
        </authorList>
    </citation>
    <scope>NUCLEOTIDE SEQUENCE</scope>
    <source>
        <strain evidence="1">CF00136</strain>
    </source>
</reference>
<dbReference type="OrthoDB" id="2533496at2759"/>
<dbReference type="AlphaFoldDB" id="A0A9W8RMW7"/>
<evidence type="ECO:0000313" key="2">
    <source>
        <dbReference type="Proteomes" id="UP001152049"/>
    </source>
</evidence>
<keyword evidence="2" id="KW-1185">Reference proteome</keyword>
<protein>
    <submittedName>
        <fullName evidence="1">Uncharacterized protein</fullName>
    </submittedName>
</protein>
<proteinExistence type="predicted"/>
<dbReference type="Proteomes" id="UP001152049">
    <property type="component" value="Unassembled WGS sequence"/>
</dbReference>
<gene>
    <name evidence="1" type="ORF">NW762_014116</name>
</gene>
<accession>A0A9W8RMW7</accession>
<sequence>MNQASTVEINDAVFCQEHLKEICDDCGQDNREDNDSYYGFDSTERDALECPPTVLSDNNIYACEEHESPSMS</sequence>
<organism evidence="1 2">
    <name type="scientific">Fusarium torreyae</name>
    <dbReference type="NCBI Taxonomy" id="1237075"/>
    <lineage>
        <taxon>Eukaryota</taxon>
        <taxon>Fungi</taxon>
        <taxon>Dikarya</taxon>
        <taxon>Ascomycota</taxon>
        <taxon>Pezizomycotina</taxon>
        <taxon>Sordariomycetes</taxon>
        <taxon>Hypocreomycetidae</taxon>
        <taxon>Hypocreales</taxon>
        <taxon>Nectriaceae</taxon>
        <taxon>Fusarium</taxon>
    </lineage>
</organism>
<comment type="caution">
    <text evidence="1">The sequence shown here is derived from an EMBL/GenBank/DDBJ whole genome shotgun (WGS) entry which is preliminary data.</text>
</comment>
<dbReference type="EMBL" id="JAOQAZ010000047">
    <property type="protein sequence ID" value="KAJ4245246.1"/>
    <property type="molecule type" value="Genomic_DNA"/>
</dbReference>
<name>A0A9W8RMW7_9HYPO</name>